<gene>
    <name evidence="1" type="ORF">FSB_LOCUS48563</name>
</gene>
<reference evidence="1" key="1">
    <citation type="submission" date="2018-02" db="EMBL/GenBank/DDBJ databases">
        <authorList>
            <person name="Cohen D.B."/>
            <person name="Kent A.D."/>
        </authorList>
    </citation>
    <scope>NUCLEOTIDE SEQUENCE</scope>
</reference>
<evidence type="ECO:0000313" key="1">
    <source>
        <dbReference type="EMBL" id="SPD20681.1"/>
    </source>
</evidence>
<sequence length="98" mass="11493">MSHVLWACPYANGVWSKMGGKLQKCQISKEAFGNLVSHLFLYLKKEEVENWAVVAWSLWNARNRWIHERVQSSLESIVDRGVSLLRDYKRVQEKSESR</sequence>
<dbReference type="AlphaFoldDB" id="A0A2N9I9Y1"/>
<proteinExistence type="predicted"/>
<name>A0A2N9I9Y1_FAGSY</name>
<accession>A0A2N9I9Y1</accession>
<dbReference type="EMBL" id="OIVN01005059">
    <property type="protein sequence ID" value="SPD20681.1"/>
    <property type="molecule type" value="Genomic_DNA"/>
</dbReference>
<protein>
    <recommendedName>
        <fullName evidence="2">Reverse transcriptase zinc-binding domain-containing protein</fullName>
    </recommendedName>
</protein>
<evidence type="ECO:0008006" key="2">
    <source>
        <dbReference type="Google" id="ProtNLM"/>
    </source>
</evidence>
<organism evidence="1">
    <name type="scientific">Fagus sylvatica</name>
    <name type="common">Beechnut</name>
    <dbReference type="NCBI Taxonomy" id="28930"/>
    <lineage>
        <taxon>Eukaryota</taxon>
        <taxon>Viridiplantae</taxon>
        <taxon>Streptophyta</taxon>
        <taxon>Embryophyta</taxon>
        <taxon>Tracheophyta</taxon>
        <taxon>Spermatophyta</taxon>
        <taxon>Magnoliopsida</taxon>
        <taxon>eudicotyledons</taxon>
        <taxon>Gunneridae</taxon>
        <taxon>Pentapetalae</taxon>
        <taxon>rosids</taxon>
        <taxon>fabids</taxon>
        <taxon>Fagales</taxon>
        <taxon>Fagaceae</taxon>
        <taxon>Fagus</taxon>
    </lineage>
</organism>